<comment type="caution">
    <text evidence="1">The sequence shown here is derived from an EMBL/GenBank/DDBJ whole genome shotgun (WGS) entry which is preliminary data.</text>
</comment>
<reference evidence="3 4" key="1">
    <citation type="submission" date="2018-08" db="EMBL/GenBank/DDBJ databases">
        <title>A genome reference for cultivated species of the human gut microbiota.</title>
        <authorList>
            <person name="Zou Y."/>
            <person name="Xue W."/>
            <person name="Luo G."/>
        </authorList>
    </citation>
    <scope>NUCLEOTIDE SEQUENCE [LARGE SCALE GENOMIC DNA]</scope>
    <source>
        <strain evidence="2 4">AM42-30</strain>
        <strain evidence="1 3">AM44-11BH</strain>
    </source>
</reference>
<protein>
    <submittedName>
        <fullName evidence="1">Uncharacterized protein</fullName>
    </submittedName>
</protein>
<keyword evidence="3" id="KW-1185">Reference proteome</keyword>
<dbReference type="AlphaFoldDB" id="A0A413R565"/>
<dbReference type="Proteomes" id="UP000285740">
    <property type="component" value="Unassembled WGS sequence"/>
</dbReference>
<evidence type="ECO:0000313" key="4">
    <source>
        <dbReference type="Proteomes" id="UP000285740"/>
    </source>
</evidence>
<gene>
    <name evidence="2" type="ORF">DW918_11245</name>
    <name evidence="1" type="ORF">DW944_11225</name>
</gene>
<sequence length="62" mass="7339">MWKIKHIFDGDYGCEERSESENPKVTVTLVNENNEKKIISVEDKWLMDNNLDEGDEWPENLL</sequence>
<dbReference type="Proteomes" id="UP000284779">
    <property type="component" value="Unassembled WGS sequence"/>
</dbReference>
<accession>A0A413R565</accession>
<organism evidence="1 3">
    <name type="scientific">Eubacterium ventriosum</name>
    <dbReference type="NCBI Taxonomy" id="39496"/>
    <lineage>
        <taxon>Bacteria</taxon>
        <taxon>Bacillati</taxon>
        <taxon>Bacillota</taxon>
        <taxon>Clostridia</taxon>
        <taxon>Eubacteriales</taxon>
        <taxon>Eubacteriaceae</taxon>
        <taxon>Eubacterium</taxon>
    </lineage>
</organism>
<dbReference type="EMBL" id="QSFD01000015">
    <property type="protein sequence ID" value="RHA16792.1"/>
    <property type="molecule type" value="Genomic_DNA"/>
</dbReference>
<evidence type="ECO:0000313" key="1">
    <source>
        <dbReference type="EMBL" id="RHA16792.1"/>
    </source>
</evidence>
<evidence type="ECO:0000313" key="2">
    <source>
        <dbReference type="EMBL" id="RHA75511.1"/>
    </source>
</evidence>
<name>A0A413R565_9FIRM</name>
<dbReference type="EMBL" id="QSFV01000060">
    <property type="protein sequence ID" value="RHA75511.1"/>
    <property type="molecule type" value="Genomic_DNA"/>
</dbReference>
<dbReference type="RefSeq" id="WP_117971647.1">
    <property type="nucleotide sequence ID" value="NZ_JAFILN010000033.1"/>
</dbReference>
<evidence type="ECO:0000313" key="3">
    <source>
        <dbReference type="Proteomes" id="UP000284779"/>
    </source>
</evidence>
<proteinExistence type="predicted"/>